<dbReference type="InterPro" id="IPR052518">
    <property type="entry name" value="CHR_Transporter"/>
</dbReference>
<evidence type="ECO:0000313" key="8">
    <source>
        <dbReference type="EMBL" id="MCR2802703.1"/>
    </source>
</evidence>
<evidence type="ECO:0000256" key="7">
    <source>
        <dbReference type="SAM" id="Phobius"/>
    </source>
</evidence>
<gene>
    <name evidence="8" type="ORF">NQZ67_02300</name>
</gene>
<dbReference type="Proteomes" id="UP001141950">
    <property type="component" value="Unassembled WGS sequence"/>
</dbReference>
<evidence type="ECO:0000256" key="3">
    <source>
        <dbReference type="ARBA" id="ARBA00022475"/>
    </source>
</evidence>
<evidence type="ECO:0000256" key="6">
    <source>
        <dbReference type="ARBA" id="ARBA00023136"/>
    </source>
</evidence>
<dbReference type="RefSeq" id="WP_257442350.1">
    <property type="nucleotide sequence ID" value="NZ_JANIPJ010000001.1"/>
</dbReference>
<organism evidence="8 9">
    <name type="scientific">Paenibacillus soyae</name>
    <dbReference type="NCBI Taxonomy" id="2969249"/>
    <lineage>
        <taxon>Bacteria</taxon>
        <taxon>Bacillati</taxon>
        <taxon>Bacillota</taxon>
        <taxon>Bacilli</taxon>
        <taxon>Bacillales</taxon>
        <taxon>Paenibacillaceae</taxon>
        <taxon>Paenibacillus</taxon>
    </lineage>
</organism>
<comment type="caution">
    <text evidence="8">The sequence shown here is derived from an EMBL/GenBank/DDBJ whole genome shotgun (WGS) entry which is preliminary data.</text>
</comment>
<name>A0A9X2S8Q6_9BACL</name>
<dbReference type="PANTHER" id="PTHR43663">
    <property type="entry name" value="CHROMATE TRANSPORT PROTEIN-RELATED"/>
    <property type="match status" value="1"/>
</dbReference>
<keyword evidence="5 7" id="KW-1133">Transmembrane helix</keyword>
<feature type="transmembrane region" description="Helical" evidence="7">
    <location>
        <begin position="141"/>
        <end position="162"/>
    </location>
</feature>
<evidence type="ECO:0000256" key="5">
    <source>
        <dbReference type="ARBA" id="ARBA00022989"/>
    </source>
</evidence>
<protein>
    <submittedName>
        <fullName evidence="8">Chromate transporter</fullName>
    </submittedName>
</protein>
<feature type="transmembrane region" description="Helical" evidence="7">
    <location>
        <begin position="48"/>
        <end position="69"/>
    </location>
</feature>
<evidence type="ECO:0000256" key="1">
    <source>
        <dbReference type="ARBA" id="ARBA00004651"/>
    </source>
</evidence>
<dbReference type="PANTHER" id="PTHR43663:SF1">
    <property type="entry name" value="CHROMATE TRANSPORTER"/>
    <property type="match status" value="1"/>
</dbReference>
<dbReference type="GO" id="GO:0005886">
    <property type="term" value="C:plasma membrane"/>
    <property type="evidence" value="ECO:0007669"/>
    <property type="project" value="UniProtKB-SubCell"/>
</dbReference>
<keyword evidence="3" id="KW-1003">Cell membrane</keyword>
<comment type="similarity">
    <text evidence="2">Belongs to the chromate ion transporter (CHR) (TC 2.A.51) family.</text>
</comment>
<evidence type="ECO:0000256" key="4">
    <source>
        <dbReference type="ARBA" id="ARBA00022692"/>
    </source>
</evidence>
<dbReference type="GO" id="GO:0015109">
    <property type="term" value="F:chromate transmembrane transporter activity"/>
    <property type="evidence" value="ECO:0007669"/>
    <property type="project" value="InterPro"/>
</dbReference>
<accession>A0A9X2S8Q6</accession>
<comment type="subcellular location">
    <subcellularLocation>
        <location evidence="1">Cell membrane</location>
        <topology evidence="1">Multi-pass membrane protein</topology>
    </subcellularLocation>
</comment>
<keyword evidence="9" id="KW-1185">Reference proteome</keyword>
<dbReference type="EMBL" id="JANIPJ010000001">
    <property type="protein sequence ID" value="MCR2802703.1"/>
    <property type="molecule type" value="Genomic_DNA"/>
</dbReference>
<keyword evidence="6 7" id="KW-0472">Membrane</keyword>
<dbReference type="Pfam" id="PF02417">
    <property type="entry name" value="Chromate_transp"/>
    <property type="match status" value="1"/>
</dbReference>
<proteinExistence type="inferred from homology"/>
<dbReference type="InterPro" id="IPR003370">
    <property type="entry name" value="Chromate_transpt"/>
</dbReference>
<feature type="transmembrane region" description="Helical" evidence="7">
    <location>
        <begin position="75"/>
        <end position="101"/>
    </location>
</feature>
<sequence length="182" mass="19618">MLQLLLELFATFFLIGMVSFGGGYAMIPLIQEEAVNRHEWLDAQQFTDIIAIAGMSPGPIATNIAIFIGMQEAGLLGAIVAAAGMVLPSLFIIVCVGVVFFKIYQNKWLQSSFYGLRAIITGLIIYAAILFAVNNGLVGELSWFTASQLLIFLGSLAALLLFRKHPVYVIIASGLIGIAIYG</sequence>
<evidence type="ECO:0000313" key="9">
    <source>
        <dbReference type="Proteomes" id="UP001141950"/>
    </source>
</evidence>
<feature type="transmembrane region" description="Helical" evidence="7">
    <location>
        <begin position="113"/>
        <end position="135"/>
    </location>
</feature>
<feature type="transmembrane region" description="Helical" evidence="7">
    <location>
        <begin position="6"/>
        <end position="27"/>
    </location>
</feature>
<evidence type="ECO:0000256" key="2">
    <source>
        <dbReference type="ARBA" id="ARBA00005262"/>
    </source>
</evidence>
<reference evidence="8" key="1">
    <citation type="submission" date="2022-08" db="EMBL/GenBank/DDBJ databases">
        <title>The genomic sequence of strain Paenibacillus sp. SCIV0701.</title>
        <authorList>
            <person name="Zhao H."/>
        </authorList>
    </citation>
    <scope>NUCLEOTIDE SEQUENCE</scope>
    <source>
        <strain evidence="8">SCIV0701</strain>
    </source>
</reference>
<keyword evidence="4 7" id="KW-0812">Transmembrane</keyword>
<dbReference type="AlphaFoldDB" id="A0A9X2S8Q6"/>